<organism evidence="7 9">
    <name type="scientific">Sulfuracidifex tepidarius</name>
    <dbReference type="NCBI Taxonomy" id="1294262"/>
    <lineage>
        <taxon>Archaea</taxon>
        <taxon>Thermoproteota</taxon>
        <taxon>Thermoprotei</taxon>
        <taxon>Sulfolobales</taxon>
        <taxon>Sulfolobaceae</taxon>
        <taxon>Sulfuracidifex</taxon>
    </lineage>
</organism>
<dbReference type="Proteomes" id="UP000325030">
    <property type="component" value="Chromosome"/>
</dbReference>
<keyword evidence="4" id="KW-0808">Transferase</keyword>
<feature type="transmembrane region" description="Helical" evidence="6">
    <location>
        <begin position="273"/>
        <end position="296"/>
    </location>
</feature>
<name>A0A510DSC1_9CREN</name>
<keyword evidence="2" id="KW-1003">Cell membrane</keyword>
<proteinExistence type="predicted"/>
<dbReference type="Gene3D" id="3.90.550.10">
    <property type="entry name" value="Spore Coat Polysaccharide Biosynthesis Protein SpsA, Chain A"/>
    <property type="match status" value="1"/>
</dbReference>
<dbReference type="SUPFAM" id="SSF53448">
    <property type="entry name" value="Nucleotide-diphospho-sugar transferases"/>
    <property type="match status" value="1"/>
</dbReference>
<gene>
    <name evidence="7" type="ORF">IC006_0363</name>
    <name evidence="8" type="ORF">IC007_0332</name>
</gene>
<dbReference type="OrthoDB" id="46222at2157"/>
<keyword evidence="3" id="KW-0328">Glycosyltransferase</keyword>
<keyword evidence="6" id="KW-0812">Transmembrane</keyword>
<dbReference type="Pfam" id="PF13641">
    <property type="entry name" value="Glyco_tranf_2_3"/>
    <property type="match status" value="1"/>
</dbReference>
<evidence type="ECO:0000256" key="1">
    <source>
        <dbReference type="ARBA" id="ARBA00004236"/>
    </source>
</evidence>
<accession>A0A510DSC1</accession>
<dbReference type="GO" id="GO:0085029">
    <property type="term" value="P:extracellular matrix assembly"/>
    <property type="evidence" value="ECO:0007669"/>
    <property type="project" value="TreeGrafter"/>
</dbReference>
<dbReference type="RefSeq" id="WP_162205005.1">
    <property type="nucleotide sequence ID" value="NZ_AP018929.1"/>
</dbReference>
<accession>A0A510E066</accession>
<evidence type="ECO:0000256" key="6">
    <source>
        <dbReference type="SAM" id="Phobius"/>
    </source>
</evidence>
<dbReference type="AlphaFoldDB" id="A0A510DSC1"/>
<keyword evidence="6" id="KW-1133">Transmembrane helix</keyword>
<reference evidence="7 9" key="2">
    <citation type="journal article" date="2020" name="Int. J. Syst. Evol. Microbiol.">
        <title>Sulfuracidifex tepidarius gen. nov., sp. nov. and transfer of Sulfolobus metallicus Huber and Stetter 1992 to the genus Sulfuracidifex as Sulfuracidifex metallicus comb. nov.</title>
        <authorList>
            <person name="Itoh T."/>
            <person name="Miura T."/>
            <person name="Sakai H.D."/>
            <person name="Kato S."/>
            <person name="Ohkuma M."/>
            <person name="Takashina T."/>
        </authorList>
    </citation>
    <scope>NUCLEOTIDE SEQUENCE [LARGE SCALE GENOMIC DNA]</scope>
    <source>
        <strain evidence="7 9">IC-006</strain>
        <strain evidence="8">IC-007</strain>
    </source>
</reference>
<dbReference type="InterPro" id="IPR029044">
    <property type="entry name" value="Nucleotide-diphossugar_trans"/>
</dbReference>
<dbReference type="GeneID" id="41714238"/>
<keyword evidence="9" id="KW-1185">Reference proteome</keyword>
<feature type="transmembrane region" description="Helical" evidence="6">
    <location>
        <begin position="380"/>
        <end position="402"/>
    </location>
</feature>
<dbReference type="EMBL" id="AP018929">
    <property type="protein sequence ID" value="BBG23079.1"/>
    <property type="molecule type" value="Genomic_DNA"/>
</dbReference>
<evidence type="ECO:0000313" key="9">
    <source>
        <dbReference type="Proteomes" id="UP000322983"/>
    </source>
</evidence>
<comment type="subcellular location">
    <subcellularLocation>
        <location evidence="1">Cell membrane</location>
    </subcellularLocation>
</comment>
<reference evidence="10" key="1">
    <citation type="submission" date="2018-09" db="EMBL/GenBank/DDBJ databases">
        <title>Complete Genome Sequencing of Sulfolobus sp. JCM 16834.</title>
        <authorList>
            <person name="Kato S."/>
            <person name="Itoh T."/>
            <person name="Ohkuma M."/>
        </authorList>
    </citation>
    <scope>NUCLEOTIDE SEQUENCE [LARGE SCALE GENOMIC DNA]</scope>
    <source>
        <strain evidence="10">IC-007</strain>
    </source>
</reference>
<dbReference type="PANTHER" id="PTHR22913:SF12">
    <property type="entry name" value="MANNURONAN SYNTHASE"/>
    <property type="match status" value="1"/>
</dbReference>
<protein>
    <recommendedName>
        <fullName evidence="11">Glycosyltransferase 2-like domain-containing protein</fullName>
    </recommendedName>
</protein>
<evidence type="ECO:0000313" key="7">
    <source>
        <dbReference type="EMBL" id="BBG23079.1"/>
    </source>
</evidence>
<evidence type="ECO:0000256" key="5">
    <source>
        <dbReference type="ARBA" id="ARBA00023136"/>
    </source>
</evidence>
<dbReference type="GO" id="GO:0050501">
    <property type="term" value="F:hyaluronan synthase activity"/>
    <property type="evidence" value="ECO:0007669"/>
    <property type="project" value="TreeGrafter"/>
</dbReference>
<sequence length="415" mass="47721">MDEGLTFVSIVYFLIIFIYGRKPVTAKKLGKYHAKDVTVVIPVYREDESTFLETVKSVAKQGVKFIVVGDGCSFPYKEITKSLGGEFIEIPHSGKKVAVSRGVREVKTPLIMLLDSDTVIEENGIEELASRFDDETGGITPNVEVMHSPNSIVYFSSRVMDFFRKINARVLQKNGGLMVLNGQCSMYRTDAVSQFINSEEFLKPKEGFYGDDREITMFLKSRGLKVKMEESVRALTAPPSNLKDLINQMTRWFKAGYYYYVKEIEERTTRNPVYFYVLTYWYLLPVLVLAENSILTMDFSLHFLRILDHVMERQQFGIPLLNDVFAFRRAMLIALLHGIRLMRNVDLFQFNTTIKTVYSLMEVSMLLSMSYSMKIKSKEVIYSLVAFPLMFITSMLAMFSLIGKESFKQLKTLFI</sequence>
<feature type="transmembrane region" description="Helical" evidence="6">
    <location>
        <begin position="6"/>
        <end position="24"/>
    </location>
</feature>
<dbReference type="GO" id="GO:0030213">
    <property type="term" value="P:hyaluronan biosynthetic process"/>
    <property type="evidence" value="ECO:0007669"/>
    <property type="project" value="TreeGrafter"/>
</dbReference>
<dbReference type="STRING" id="1294262.GCA_001316085_02267"/>
<dbReference type="PANTHER" id="PTHR22913">
    <property type="entry name" value="HYALURONAN SYNTHASE"/>
    <property type="match status" value="1"/>
</dbReference>
<evidence type="ECO:0000256" key="4">
    <source>
        <dbReference type="ARBA" id="ARBA00022679"/>
    </source>
</evidence>
<keyword evidence="5 6" id="KW-0472">Membrane</keyword>
<feature type="transmembrane region" description="Helical" evidence="6">
    <location>
        <begin position="316"/>
        <end position="336"/>
    </location>
</feature>
<dbReference type="GO" id="GO:0005886">
    <property type="term" value="C:plasma membrane"/>
    <property type="evidence" value="ECO:0007669"/>
    <property type="project" value="UniProtKB-SubCell"/>
</dbReference>
<dbReference type="Proteomes" id="UP000322983">
    <property type="component" value="Chromosome"/>
</dbReference>
<evidence type="ECO:0000313" key="8">
    <source>
        <dbReference type="EMBL" id="BBG25827.1"/>
    </source>
</evidence>
<dbReference type="KEGG" id="step:IC006_0363"/>
<dbReference type="EMBL" id="AP018930">
    <property type="protein sequence ID" value="BBG25827.1"/>
    <property type="molecule type" value="Genomic_DNA"/>
</dbReference>
<evidence type="ECO:0000313" key="10">
    <source>
        <dbReference type="Proteomes" id="UP000325030"/>
    </source>
</evidence>
<evidence type="ECO:0000256" key="2">
    <source>
        <dbReference type="ARBA" id="ARBA00022475"/>
    </source>
</evidence>
<evidence type="ECO:0000256" key="3">
    <source>
        <dbReference type="ARBA" id="ARBA00022676"/>
    </source>
</evidence>
<evidence type="ECO:0008006" key="11">
    <source>
        <dbReference type="Google" id="ProtNLM"/>
    </source>
</evidence>